<keyword evidence="3" id="KW-1185">Reference proteome</keyword>
<reference evidence="2 3" key="1">
    <citation type="submission" date="2014-04" db="EMBL/GenBank/DDBJ databases">
        <authorList>
            <consortium name="DOE Joint Genome Institute"/>
            <person name="Kuo A."/>
            <person name="Girlanda M."/>
            <person name="Perotto S."/>
            <person name="Kohler A."/>
            <person name="Nagy L.G."/>
            <person name="Floudas D."/>
            <person name="Copeland A."/>
            <person name="Barry K.W."/>
            <person name="Cichocki N."/>
            <person name="Veneault-Fourrey C."/>
            <person name="LaButti K."/>
            <person name="Lindquist E.A."/>
            <person name="Lipzen A."/>
            <person name="Lundell T."/>
            <person name="Morin E."/>
            <person name="Murat C."/>
            <person name="Sun H."/>
            <person name="Tunlid A."/>
            <person name="Henrissat B."/>
            <person name="Grigoriev I.V."/>
            <person name="Hibbett D.S."/>
            <person name="Martin F."/>
            <person name="Nordberg H.P."/>
            <person name="Cantor M.N."/>
            <person name="Hua S.X."/>
        </authorList>
    </citation>
    <scope>NUCLEOTIDE SEQUENCE [LARGE SCALE GENOMIC DNA]</scope>
    <source>
        <strain evidence="2 3">MUT 4182</strain>
    </source>
</reference>
<name>A0A0C3QBT9_9AGAM</name>
<feature type="signal peptide" evidence="1">
    <location>
        <begin position="1"/>
        <end position="23"/>
    </location>
</feature>
<feature type="chain" id="PRO_5002168706" evidence="1">
    <location>
        <begin position="24"/>
        <end position="62"/>
    </location>
</feature>
<reference evidence="3" key="2">
    <citation type="submission" date="2015-01" db="EMBL/GenBank/DDBJ databases">
        <title>Evolutionary Origins and Diversification of the Mycorrhizal Mutualists.</title>
        <authorList>
            <consortium name="DOE Joint Genome Institute"/>
            <consortium name="Mycorrhizal Genomics Consortium"/>
            <person name="Kohler A."/>
            <person name="Kuo A."/>
            <person name="Nagy L.G."/>
            <person name="Floudas D."/>
            <person name="Copeland A."/>
            <person name="Barry K.W."/>
            <person name="Cichocki N."/>
            <person name="Veneault-Fourrey C."/>
            <person name="LaButti K."/>
            <person name="Lindquist E.A."/>
            <person name="Lipzen A."/>
            <person name="Lundell T."/>
            <person name="Morin E."/>
            <person name="Murat C."/>
            <person name="Riley R."/>
            <person name="Ohm R."/>
            <person name="Sun H."/>
            <person name="Tunlid A."/>
            <person name="Henrissat B."/>
            <person name="Grigoriev I.V."/>
            <person name="Hibbett D.S."/>
            <person name="Martin F."/>
        </authorList>
    </citation>
    <scope>NUCLEOTIDE SEQUENCE [LARGE SCALE GENOMIC DNA]</scope>
    <source>
        <strain evidence="3">MUT 4182</strain>
    </source>
</reference>
<evidence type="ECO:0000256" key="1">
    <source>
        <dbReference type="SAM" id="SignalP"/>
    </source>
</evidence>
<evidence type="ECO:0000313" key="3">
    <source>
        <dbReference type="Proteomes" id="UP000054248"/>
    </source>
</evidence>
<dbReference type="AlphaFoldDB" id="A0A0C3QBT9"/>
<dbReference type="HOGENOM" id="CLU_2905819_0_0_1"/>
<sequence length="62" mass="6797">MINVKSEALAIVLALQLQSLGRAASHFSPIISVRRDLMVVVEPNIRGERTIELISALSESPR</sequence>
<proteinExistence type="predicted"/>
<dbReference type="Proteomes" id="UP000054248">
    <property type="component" value="Unassembled WGS sequence"/>
</dbReference>
<protein>
    <submittedName>
        <fullName evidence="2">Uncharacterized protein</fullName>
    </submittedName>
</protein>
<keyword evidence="1" id="KW-0732">Signal</keyword>
<gene>
    <name evidence="2" type="ORF">M407DRAFT_28580</name>
</gene>
<dbReference type="EMBL" id="KN823125">
    <property type="protein sequence ID" value="KIO21869.1"/>
    <property type="molecule type" value="Genomic_DNA"/>
</dbReference>
<accession>A0A0C3QBT9</accession>
<evidence type="ECO:0000313" key="2">
    <source>
        <dbReference type="EMBL" id="KIO21869.1"/>
    </source>
</evidence>
<organism evidence="2 3">
    <name type="scientific">Tulasnella calospora MUT 4182</name>
    <dbReference type="NCBI Taxonomy" id="1051891"/>
    <lineage>
        <taxon>Eukaryota</taxon>
        <taxon>Fungi</taxon>
        <taxon>Dikarya</taxon>
        <taxon>Basidiomycota</taxon>
        <taxon>Agaricomycotina</taxon>
        <taxon>Agaricomycetes</taxon>
        <taxon>Cantharellales</taxon>
        <taxon>Tulasnellaceae</taxon>
        <taxon>Tulasnella</taxon>
    </lineage>
</organism>